<feature type="transmembrane region" description="Helical" evidence="1">
    <location>
        <begin position="33"/>
        <end position="56"/>
    </location>
</feature>
<protein>
    <submittedName>
        <fullName evidence="2">Uncharacterized protein</fullName>
    </submittedName>
</protein>
<reference evidence="2 3" key="1">
    <citation type="submission" date="2019-01" db="EMBL/GenBank/DDBJ databases">
        <title>Bacillus sp. M5HDSG1-1, whole genome shotgun sequence.</title>
        <authorList>
            <person name="Tuo L."/>
        </authorList>
    </citation>
    <scope>NUCLEOTIDE SEQUENCE [LARGE SCALE GENOMIC DNA]</scope>
    <source>
        <strain evidence="2 3">M5HDSG1-1</strain>
    </source>
</reference>
<dbReference type="RefSeq" id="WP_127741415.1">
    <property type="nucleotide sequence ID" value="NZ_RZTZ01000014.1"/>
</dbReference>
<keyword evidence="1" id="KW-0472">Membrane</keyword>
<keyword evidence="3" id="KW-1185">Reference proteome</keyword>
<evidence type="ECO:0000256" key="1">
    <source>
        <dbReference type="SAM" id="Phobius"/>
    </source>
</evidence>
<dbReference type="EMBL" id="RZTZ01000014">
    <property type="protein sequence ID" value="RVT58026.1"/>
    <property type="molecule type" value="Genomic_DNA"/>
</dbReference>
<keyword evidence="1" id="KW-1133">Transmembrane helix</keyword>
<evidence type="ECO:0000313" key="2">
    <source>
        <dbReference type="EMBL" id="RVT58026.1"/>
    </source>
</evidence>
<dbReference type="AlphaFoldDB" id="A0A3S2UD66"/>
<organism evidence="2 3">
    <name type="scientific">Niallia taxi</name>
    <dbReference type="NCBI Taxonomy" id="2499688"/>
    <lineage>
        <taxon>Bacteria</taxon>
        <taxon>Bacillati</taxon>
        <taxon>Bacillota</taxon>
        <taxon>Bacilli</taxon>
        <taxon>Bacillales</taxon>
        <taxon>Bacillaceae</taxon>
        <taxon>Niallia</taxon>
    </lineage>
</organism>
<accession>A0A3S2UD66</accession>
<gene>
    <name evidence="2" type="ORF">EM808_23560</name>
</gene>
<dbReference type="Proteomes" id="UP000288024">
    <property type="component" value="Unassembled WGS sequence"/>
</dbReference>
<sequence length="102" mass="11690">MFYSLFGLILQLIYVLSITVFNFVRIQVMEQFSLYPIAFFELFIGAASFICGLIGLKKQANRILSFFVMALGILITFLFVFIYLLPEAGMPPPIPLFYSEKN</sequence>
<name>A0A3S2UD66_9BACI</name>
<keyword evidence="1" id="KW-0812">Transmembrane</keyword>
<comment type="caution">
    <text evidence="2">The sequence shown here is derived from an EMBL/GenBank/DDBJ whole genome shotgun (WGS) entry which is preliminary data.</text>
</comment>
<feature type="transmembrane region" description="Helical" evidence="1">
    <location>
        <begin position="63"/>
        <end position="85"/>
    </location>
</feature>
<proteinExistence type="predicted"/>
<evidence type="ECO:0000313" key="3">
    <source>
        <dbReference type="Proteomes" id="UP000288024"/>
    </source>
</evidence>